<dbReference type="GeneID" id="7838516"/>
<accession>I7MJV9</accession>
<protein>
    <submittedName>
        <fullName evidence="5">Acyl-CoA synthetase (AMP-forming)/AMP-acid ligase II</fullName>
    </submittedName>
</protein>
<dbReference type="Pfam" id="PF23562">
    <property type="entry name" value="AMP-binding_C_3"/>
    <property type="match status" value="1"/>
</dbReference>
<dbReference type="InParanoid" id="I7MJV9"/>
<dbReference type="PANTHER" id="PTHR43272:SF32">
    <property type="entry name" value="AMP-DEPENDENT SYNTHETASE_LIGASE DOMAIN-CONTAINING PROTEIN"/>
    <property type="match status" value="1"/>
</dbReference>
<keyword evidence="3" id="KW-0443">Lipid metabolism</keyword>
<proteinExistence type="predicted"/>
<dbReference type="InterPro" id="IPR020845">
    <property type="entry name" value="AMP-binding_CS"/>
</dbReference>
<dbReference type="RefSeq" id="XP_001017489.2">
    <property type="nucleotide sequence ID" value="XM_001017489.3"/>
</dbReference>
<evidence type="ECO:0000256" key="2">
    <source>
        <dbReference type="ARBA" id="ARBA00022832"/>
    </source>
</evidence>
<dbReference type="Pfam" id="PF00501">
    <property type="entry name" value="AMP-binding"/>
    <property type="match status" value="1"/>
</dbReference>
<dbReference type="OrthoDB" id="3633556at2759"/>
<dbReference type="KEGG" id="tet:TTHERM_00333220"/>
<evidence type="ECO:0000313" key="5">
    <source>
        <dbReference type="EMBL" id="EAR97244.2"/>
    </source>
</evidence>
<reference evidence="6" key="1">
    <citation type="journal article" date="2006" name="PLoS Biol.">
        <title>Macronuclear genome sequence of the ciliate Tetrahymena thermophila, a model eukaryote.</title>
        <authorList>
            <person name="Eisen J.A."/>
            <person name="Coyne R.S."/>
            <person name="Wu M."/>
            <person name="Wu D."/>
            <person name="Thiagarajan M."/>
            <person name="Wortman J.R."/>
            <person name="Badger J.H."/>
            <person name="Ren Q."/>
            <person name="Amedeo P."/>
            <person name="Jones K.M."/>
            <person name="Tallon L.J."/>
            <person name="Delcher A.L."/>
            <person name="Salzberg S.L."/>
            <person name="Silva J.C."/>
            <person name="Haas B.J."/>
            <person name="Majoros W.H."/>
            <person name="Farzad M."/>
            <person name="Carlton J.M."/>
            <person name="Smith R.K. Jr."/>
            <person name="Garg J."/>
            <person name="Pearlman R.E."/>
            <person name="Karrer K.M."/>
            <person name="Sun L."/>
            <person name="Manning G."/>
            <person name="Elde N.C."/>
            <person name="Turkewitz A.P."/>
            <person name="Asai D.J."/>
            <person name="Wilkes D.E."/>
            <person name="Wang Y."/>
            <person name="Cai H."/>
            <person name="Collins K."/>
            <person name="Stewart B.A."/>
            <person name="Lee S.R."/>
            <person name="Wilamowska K."/>
            <person name="Weinberg Z."/>
            <person name="Ruzzo W.L."/>
            <person name="Wloga D."/>
            <person name="Gaertig J."/>
            <person name="Frankel J."/>
            <person name="Tsao C.-C."/>
            <person name="Gorovsky M.A."/>
            <person name="Keeling P.J."/>
            <person name="Waller R.F."/>
            <person name="Patron N.J."/>
            <person name="Cherry J.M."/>
            <person name="Stover N.A."/>
            <person name="Krieger C.J."/>
            <person name="del Toro C."/>
            <person name="Ryder H.F."/>
            <person name="Williamson S.C."/>
            <person name="Barbeau R.A."/>
            <person name="Hamilton E.P."/>
            <person name="Orias E."/>
        </authorList>
    </citation>
    <scope>NUCLEOTIDE SEQUENCE [LARGE SCALE GENOMIC DNA]</scope>
    <source>
        <strain evidence="6">SB210</strain>
    </source>
</reference>
<dbReference type="GO" id="GO:0016020">
    <property type="term" value="C:membrane"/>
    <property type="evidence" value="ECO:0007669"/>
    <property type="project" value="TreeGrafter"/>
</dbReference>
<dbReference type="Gene3D" id="3.40.50.12780">
    <property type="entry name" value="N-terminal domain of ligase-like"/>
    <property type="match status" value="2"/>
</dbReference>
<dbReference type="InterPro" id="IPR042099">
    <property type="entry name" value="ANL_N_sf"/>
</dbReference>
<dbReference type="AlphaFoldDB" id="I7MJV9"/>
<evidence type="ECO:0000259" key="4">
    <source>
        <dbReference type="Pfam" id="PF00501"/>
    </source>
</evidence>
<dbReference type="GO" id="GO:0004467">
    <property type="term" value="F:long-chain fatty acid-CoA ligase activity"/>
    <property type="evidence" value="ECO:0007669"/>
    <property type="project" value="TreeGrafter"/>
</dbReference>
<dbReference type="OMA" id="ETCAYVC"/>
<dbReference type="InterPro" id="IPR000873">
    <property type="entry name" value="AMP-dep_synth/lig_dom"/>
</dbReference>
<dbReference type="GO" id="GO:0005783">
    <property type="term" value="C:endoplasmic reticulum"/>
    <property type="evidence" value="ECO:0007669"/>
    <property type="project" value="TreeGrafter"/>
</dbReference>
<evidence type="ECO:0000256" key="3">
    <source>
        <dbReference type="ARBA" id="ARBA00023098"/>
    </source>
</evidence>
<dbReference type="PANTHER" id="PTHR43272">
    <property type="entry name" value="LONG-CHAIN-FATTY-ACID--COA LIGASE"/>
    <property type="match status" value="1"/>
</dbReference>
<dbReference type="PROSITE" id="PS00455">
    <property type="entry name" value="AMP_BINDING"/>
    <property type="match status" value="1"/>
</dbReference>
<organism evidence="5 6">
    <name type="scientific">Tetrahymena thermophila (strain SB210)</name>
    <dbReference type="NCBI Taxonomy" id="312017"/>
    <lineage>
        <taxon>Eukaryota</taxon>
        <taxon>Sar</taxon>
        <taxon>Alveolata</taxon>
        <taxon>Ciliophora</taxon>
        <taxon>Intramacronucleata</taxon>
        <taxon>Oligohymenophorea</taxon>
        <taxon>Hymenostomatida</taxon>
        <taxon>Tetrahymenina</taxon>
        <taxon>Tetrahymenidae</taxon>
        <taxon>Tetrahymena</taxon>
    </lineage>
</organism>
<dbReference type="STRING" id="312017.I7MJV9"/>
<evidence type="ECO:0000313" key="6">
    <source>
        <dbReference type="Proteomes" id="UP000009168"/>
    </source>
</evidence>
<sequence>MSNQFLPKLDDNEYLYCSPEGFQRLASVYDPKDPYKNYNWTLDYTLELPIRVKKSGPGSEQPFTLVEMFERIVKQIPDSPALSVKKNGKWVTLTYKQYFEESKVFGKALISLGMTPYRSVNIIGFNSPEWVISFYGSIFGYYLPVGVYTTNGPEACQYVAENSDCEVVIVENQTHLDKYLKVLDKLPLLKYIVVYNDTIKNVPENCRVKVFTWDQFMSHGRSFKPENPADILENRMIKQRPGNCCTLVYTSGTTGMPKGVMLSHDNYTWTCKACIGKYGLAPNQQERLVSYLPLSHVAAQIIDIVGNIEGGAHMFFADPSALSGSLVETLKEVRPTFFFSVPRVWEKIEEKMKALAASNGWLKTKIATWAKGMGVEGTFAEVHNKKLPFGFGLAKKVVYNNVKKALGLDQSRFLMYGAAPLSPAIREYFLSLNMYLISGYGMSECAGPECLSDPSNYDKFEGDFFNSTGAGISGTDLVIYQPDKEGNGEICYKGRNRFMGYFKNEDATRQTIDSQGFLHSGDVGKLDKFGNLTITGRIKELIITAGGENVAPVLIENILKENLNFVSNAVVIGDKRKYLVVLLTFKFVQEGDKLSNQLSPESLREFEALGSTAKTVAEAKKDPKILQAIEQAIKKTNSKAISRAQNIQKYAILDSDFSIDGGDLTPTLKLKRNVVNQKHEALIESLYVDPKL</sequence>
<dbReference type="EMBL" id="GG662666">
    <property type="protein sequence ID" value="EAR97244.2"/>
    <property type="molecule type" value="Genomic_DNA"/>
</dbReference>
<keyword evidence="2" id="KW-0276">Fatty acid metabolism</keyword>
<dbReference type="Proteomes" id="UP000009168">
    <property type="component" value="Unassembled WGS sequence"/>
</dbReference>
<dbReference type="SUPFAM" id="SSF56801">
    <property type="entry name" value="Acetyl-CoA synthetase-like"/>
    <property type="match status" value="1"/>
</dbReference>
<keyword evidence="6" id="KW-1185">Reference proteome</keyword>
<evidence type="ECO:0000256" key="1">
    <source>
        <dbReference type="ARBA" id="ARBA00022598"/>
    </source>
</evidence>
<feature type="domain" description="AMP-dependent synthetase/ligase" evidence="4">
    <location>
        <begin position="69"/>
        <end position="502"/>
    </location>
</feature>
<gene>
    <name evidence="5" type="ORF">TTHERM_00333220</name>
</gene>
<dbReference type="eggNOG" id="KOG1256">
    <property type="taxonomic scope" value="Eukaryota"/>
</dbReference>
<name>I7MJV9_TETTS</name>
<keyword evidence="1 5" id="KW-0436">Ligase</keyword>
<dbReference type="HOGENOM" id="CLU_000022_45_5_1"/>